<dbReference type="PANTHER" id="PTHR38593">
    <property type="entry name" value="BLR2558 PROTEIN"/>
    <property type="match status" value="1"/>
</dbReference>
<keyword evidence="1" id="KW-0812">Transmembrane</keyword>
<dbReference type="AlphaFoldDB" id="A0A6J4JLY9"/>
<keyword evidence="2" id="KW-0732">Signal</keyword>
<organism evidence="4">
    <name type="scientific">uncultured Mycobacteriales bacterium</name>
    <dbReference type="NCBI Taxonomy" id="581187"/>
    <lineage>
        <taxon>Bacteria</taxon>
        <taxon>Bacillati</taxon>
        <taxon>Actinomycetota</taxon>
        <taxon>Actinomycetes</taxon>
        <taxon>Mycobacteriales</taxon>
        <taxon>environmental samples</taxon>
    </lineage>
</organism>
<evidence type="ECO:0000256" key="1">
    <source>
        <dbReference type="SAM" id="Phobius"/>
    </source>
</evidence>
<gene>
    <name evidence="4" type="ORF">AVDCRST_MAG41-3629</name>
</gene>
<keyword evidence="1" id="KW-1133">Transmembrane helix</keyword>
<feature type="signal peptide" evidence="2">
    <location>
        <begin position="1"/>
        <end position="28"/>
    </location>
</feature>
<dbReference type="EMBL" id="CADCTP010000333">
    <property type="protein sequence ID" value="CAA9282006.1"/>
    <property type="molecule type" value="Genomic_DNA"/>
</dbReference>
<evidence type="ECO:0000313" key="4">
    <source>
        <dbReference type="EMBL" id="CAA9282006.1"/>
    </source>
</evidence>
<sequence>MRTSLRRLALIGIAGAGLALTAAGVAGASSTAAPNATDRAFLVGAHQSNLAEIAAGRVAQQKATTDVVRQHGEIFIRDHTRLDADVRRVASQLGVDLPDAPSPAQRAQLAAVSAKSGAAFDQAWLTQQLASHRASLALGTTELAQGSDPTVKGLASASAPVIKMHLSMLEQATGTPSSVDAGTGGQAASSDGGIRTGWVLLGLGLVAGAGALTLVRPRRITAG</sequence>
<dbReference type="InterPro" id="IPR012347">
    <property type="entry name" value="Ferritin-like"/>
</dbReference>
<evidence type="ECO:0000256" key="2">
    <source>
        <dbReference type="SAM" id="SignalP"/>
    </source>
</evidence>
<protein>
    <recommendedName>
        <fullName evidence="3">DUF4142 domain-containing protein</fullName>
    </recommendedName>
</protein>
<dbReference type="Gene3D" id="1.20.1260.10">
    <property type="match status" value="1"/>
</dbReference>
<proteinExistence type="predicted"/>
<dbReference type="InterPro" id="IPR025419">
    <property type="entry name" value="DUF4142"/>
</dbReference>
<name>A0A6J4JLY9_9ACTN</name>
<keyword evidence="1" id="KW-0472">Membrane</keyword>
<accession>A0A6J4JLY9</accession>
<dbReference type="PANTHER" id="PTHR38593:SF1">
    <property type="entry name" value="BLR2558 PROTEIN"/>
    <property type="match status" value="1"/>
</dbReference>
<feature type="transmembrane region" description="Helical" evidence="1">
    <location>
        <begin position="197"/>
        <end position="215"/>
    </location>
</feature>
<feature type="domain" description="DUF4142" evidence="3">
    <location>
        <begin position="37"/>
        <end position="171"/>
    </location>
</feature>
<reference evidence="4" key="1">
    <citation type="submission" date="2020-02" db="EMBL/GenBank/DDBJ databases">
        <authorList>
            <person name="Meier V. D."/>
        </authorList>
    </citation>
    <scope>NUCLEOTIDE SEQUENCE</scope>
    <source>
        <strain evidence="4">AVDCRST_MAG41</strain>
    </source>
</reference>
<dbReference type="Pfam" id="PF13628">
    <property type="entry name" value="DUF4142"/>
    <property type="match status" value="1"/>
</dbReference>
<evidence type="ECO:0000259" key="3">
    <source>
        <dbReference type="Pfam" id="PF13628"/>
    </source>
</evidence>
<feature type="chain" id="PRO_5027096757" description="DUF4142 domain-containing protein" evidence="2">
    <location>
        <begin position="29"/>
        <end position="223"/>
    </location>
</feature>